<evidence type="ECO:0000256" key="4">
    <source>
        <dbReference type="ARBA" id="ARBA00022692"/>
    </source>
</evidence>
<keyword evidence="4 11" id="KW-0812">Transmembrane</keyword>
<feature type="transmembrane region" description="Helical" evidence="11">
    <location>
        <begin position="354"/>
        <end position="380"/>
    </location>
</feature>
<proteinExistence type="inferred from homology"/>
<feature type="transmembrane region" description="Helical" evidence="11">
    <location>
        <begin position="125"/>
        <end position="152"/>
    </location>
</feature>
<organism evidence="13 14">
    <name type="scientific">Hallella faecis</name>
    <dbReference type="NCBI Taxonomy" id="2841596"/>
    <lineage>
        <taxon>Bacteria</taxon>
        <taxon>Pseudomonadati</taxon>
        <taxon>Bacteroidota</taxon>
        <taxon>Bacteroidia</taxon>
        <taxon>Bacteroidales</taxon>
        <taxon>Prevotellaceae</taxon>
        <taxon>Hallella</taxon>
    </lineage>
</organism>
<keyword evidence="3" id="KW-0050">Antiport</keyword>
<evidence type="ECO:0000256" key="8">
    <source>
        <dbReference type="ARBA" id="ARBA00023136"/>
    </source>
</evidence>
<feature type="transmembrane region" description="Helical" evidence="11">
    <location>
        <begin position="164"/>
        <end position="183"/>
    </location>
</feature>
<reference evidence="13 14" key="1">
    <citation type="submission" date="2024-04" db="EMBL/GenBank/DDBJ databases">
        <title>Human intestinal bacterial collection.</title>
        <authorList>
            <person name="Pauvert C."/>
            <person name="Hitch T.C.A."/>
            <person name="Clavel T."/>
        </authorList>
    </citation>
    <scope>NUCLEOTIDE SEQUENCE [LARGE SCALE GENOMIC DNA]</scope>
    <source>
        <strain evidence="13 14">CLA-AA-H145</strain>
    </source>
</reference>
<dbReference type="PANTHER" id="PTHR43269">
    <property type="entry name" value="SODIUM/PROTON ANTIPORTER 1-RELATED"/>
    <property type="match status" value="1"/>
</dbReference>
<dbReference type="PANTHER" id="PTHR43269:SF2">
    <property type="entry name" value="SODIUM_PROTON ANTIPORTER 1-RELATED"/>
    <property type="match status" value="1"/>
</dbReference>
<sequence>MALIIIGILLVGYVLIATECFTQVNKAAVAIFACTAGWVLYISYGADFVMSQHPVEYQNFLGGAASTSVSVKEFIAGNVFLKYVGRASEIVLFLLATMTIVEVLDNNGCFDFISQLLKTRSGKRMLWTLAIVTLLISVNLDNLTTTLMMLVIMRKIIPNRRHRMIYGSAIVVAANCGGAMTVIGDPTGLMLWNNGLVSATNYSMSLIVPCLVAWVVPTWWLGRSLPGRVETEWITMPYRGDDTRLNVWQRLLMLFVGIGGLWFIPTFHTITKLSPFIGALCVLGVLWIVNEVFNRKLMNMDAMVRRRMPRALFYGNHQLILFVMGIILALGVVKETGILTDVWHFLDGVAPGDWAFGVCAGVISSFLDNFATVASFTSLNPSTEMNADYWKLIAYGSAVGSNVLAIGSAAGITLMKTERIHLGWYFKNVGGMAAIGAALGFVVLALMIYA</sequence>
<feature type="transmembrane region" description="Helical" evidence="11">
    <location>
        <begin position="27"/>
        <end position="44"/>
    </location>
</feature>
<feature type="transmembrane region" description="Helical" evidence="11">
    <location>
        <begin position="203"/>
        <end position="222"/>
    </location>
</feature>
<keyword evidence="2" id="KW-0813">Transport</keyword>
<evidence type="ECO:0000256" key="11">
    <source>
        <dbReference type="SAM" id="Phobius"/>
    </source>
</evidence>
<evidence type="ECO:0000256" key="9">
    <source>
        <dbReference type="ARBA" id="ARBA00023201"/>
    </source>
</evidence>
<dbReference type="Pfam" id="PF03600">
    <property type="entry name" value="CitMHS"/>
    <property type="match status" value="1"/>
</dbReference>
<feature type="transmembrane region" description="Helical" evidence="11">
    <location>
        <begin position="314"/>
        <end position="334"/>
    </location>
</feature>
<keyword evidence="14" id="KW-1185">Reference proteome</keyword>
<evidence type="ECO:0000259" key="12">
    <source>
        <dbReference type="Pfam" id="PF03600"/>
    </source>
</evidence>
<keyword evidence="9" id="KW-0739">Sodium transport</keyword>
<comment type="similarity">
    <text evidence="10">Belongs to the NhaD Na(+)/H(+) (TC 2.A.62) antiporter family.</text>
</comment>
<feature type="domain" description="Citrate transporter-like" evidence="12">
    <location>
        <begin position="13"/>
        <end position="400"/>
    </location>
</feature>
<evidence type="ECO:0000256" key="1">
    <source>
        <dbReference type="ARBA" id="ARBA00004141"/>
    </source>
</evidence>
<dbReference type="InterPro" id="IPR004680">
    <property type="entry name" value="Cit_transptr-like_dom"/>
</dbReference>
<accession>A0ABV1FSI3</accession>
<dbReference type="RefSeq" id="WP_215760409.1">
    <property type="nucleotide sequence ID" value="NZ_JAHKBE010000042.1"/>
</dbReference>
<evidence type="ECO:0000256" key="10">
    <source>
        <dbReference type="ARBA" id="ARBA00025753"/>
    </source>
</evidence>
<evidence type="ECO:0000256" key="3">
    <source>
        <dbReference type="ARBA" id="ARBA00022449"/>
    </source>
</evidence>
<name>A0ABV1FSI3_9BACT</name>
<evidence type="ECO:0000256" key="5">
    <source>
        <dbReference type="ARBA" id="ARBA00022989"/>
    </source>
</evidence>
<dbReference type="EMBL" id="JBBNFP010000040">
    <property type="protein sequence ID" value="MEQ2487309.1"/>
    <property type="molecule type" value="Genomic_DNA"/>
</dbReference>
<protein>
    <submittedName>
        <fullName evidence="13">SLC13 family permease</fullName>
    </submittedName>
</protein>
<keyword evidence="7" id="KW-0406">Ion transport</keyword>
<gene>
    <name evidence="13" type="ORF">AAAT34_09675</name>
</gene>
<evidence type="ECO:0000256" key="2">
    <source>
        <dbReference type="ARBA" id="ARBA00022448"/>
    </source>
</evidence>
<feature type="transmembrane region" description="Helical" evidence="11">
    <location>
        <begin position="424"/>
        <end position="449"/>
    </location>
</feature>
<keyword evidence="5 11" id="KW-1133">Transmembrane helix</keyword>
<dbReference type="InterPro" id="IPR045016">
    <property type="entry name" value="NhaD-like"/>
</dbReference>
<feature type="transmembrane region" description="Helical" evidence="11">
    <location>
        <begin position="392"/>
        <end position="412"/>
    </location>
</feature>
<comment type="subcellular location">
    <subcellularLocation>
        <location evidence="1">Membrane</location>
        <topology evidence="1">Multi-pass membrane protein</topology>
    </subcellularLocation>
</comment>
<evidence type="ECO:0000313" key="13">
    <source>
        <dbReference type="EMBL" id="MEQ2487309.1"/>
    </source>
</evidence>
<evidence type="ECO:0000256" key="6">
    <source>
        <dbReference type="ARBA" id="ARBA00023053"/>
    </source>
</evidence>
<dbReference type="Proteomes" id="UP001487296">
    <property type="component" value="Unassembled WGS sequence"/>
</dbReference>
<comment type="caution">
    <text evidence="13">The sequence shown here is derived from an EMBL/GenBank/DDBJ whole genome shotgun (WGS) entry which is preliminary data.</text>
</comment>
<feature type="transmembrane region" description="Helical" evidence="11">
    <location>
        <begin position="251"/>
        <end position="270"/>
    </location>
</feature>
<evidence type="ECO:0000313" key="14">
    <source>
        <dbReference type="Proteomes" id="UP001487296"/>
    </source>
</evidence>
<keyword evidence="6" id="KW-0915">Sodium</keyword>
<feature type="transmembrane region" description="Helical" evidence="11">
    <location>
        <begin position="276"/>
        <end position="293"/>
    </location>
</feature>
<keyword evidence="8 11" id="KW-0472">Membrane</keyword>
<evidence type="ECO:0000256" key="7">
    <source>
        <dbReference type="ARBA" id="ARBA00023065"/>
    </source>
</evidence>